<evidence type="ECO:0000313" key="1">
    <source>
        <dbReference type="EMBL" id="KAI3769163.1"/>
    </source>
</evidence>
<organism evidence="1 2">
    <name type="scientific">Arctium lappa</name>
    <name type="common">Greater burdock</name>
    <name type="synonym">Lappa major</name>
    <dbReference type="NCBI Taxonomy" id="4217"/>
    <lineage>
        <taxon>Eukaryota</taxon>
        <taxon>Viridiplantae</taxon>
        <taxon>Streptophyta</taxon>
        <taxon>Embryophyta</taxon>
        <taxon>Tracheophyta</taxon>
        <taxon>Spermatophyta</taxon>
        <taxon>Magnoliopsida</taxon>
        <taxon>eudicotyledons</taxon>
        <taxon>Gunneridae</taxon>
        <taxon>Pentapetalae</taxon>
        <taxon>asterids</taxon>
        <taxon>campanulids</taxon>
        <taxon>Asterales</taxon>
        <taxon>Asteraceae</taxon>
        <taxon>Carduoideae</taxon>
        <taxon>Cardueae</taxon>
        <taxon>Arctiinae</taxon>
        <taxon>Arctium</taxon>
    </lineage>
</organism>
<accession>A0ACB9FCV4</accession>
<evidence type="ECO:0000313" key="2">
    <source>
        <dbReference type="Proteomes" id="UP001055879"/>
    </source>
</evidence>
<protein>
    <submittedName>
        <fullName evidence="1">Uncharacterized protein</fullName>
    </submittedName>
</protein>
<reference evidence="2" key="1">
    <citation type="journal article" date="2022" name="Mol. Ecol. Resour.">
        <title>The genomes of chicory, endive, great burdock and yacon provide insights into Asteraceae palaeo-polyploidization history and plant inulin production.</title>
        <authorList>
            <person name="Fan W."/>
            <person name="Wang S."/>
            <person name="Wang H."/>
            <person name="Wang A."/>
            <person name="Jiang F."/>
            <person name="Liu H."/>
            <person name="Zhao H."/>
            <person name="Xu D."/>
            <person name="Zhang Y."/>
        </authorList>
    </citation>
    <scope>NUCLEOTIDE SEQUENCE [LARGE SCALE GENOMIC DNA]</scope>
    <source>
        <strain evidence="2">cv. Niubang</strain>
    </source>
</reference>
<name>A0ACB9FCV4_ARCLA</name>
<reference evidence="1 2" key="2">
    <citation type="journal article" date="2022" name="Mol. Ecol. Resour.">
        <title>The genomes of chicory, endive, great burdock and yacon provide insights into Asteraceae paleo-polyploidization history and plant inulin production.</title>
        <authorList>
            <person name="Fan W."/>
            <person name="Wang S."/>
            <person name="Wang H."/>
            <person name="Wang A."/>
            <person name="Jiang F."/>
            <person name="Liu H."/>
            <person name="Zhao H."/>
            <person name="Xu D."/>
            <person name="Zhang Y."/>
        </authorList>
    </citation>
    <scope>NUCLEOTIDE SEQUENCE [LARGE SCALE GENOMIC DNA]</scope>
    <source>
        <strain evidence="2">cv. Niubang</strain>
    </source>
</reference>
<dbReference type="EMBL" id="CM042047">
    <property type="protein sequence ID" value="KAI3769163.1"/>
    <property type="molecule type" value="Genomic_DNA"/>
</dbReference>
<sequence>MSIENYISPCIDSSRVEILVPVDGKTLLGFELLVLYLLVVFRHAESVLQGDGFGEISVVTLIRKLRAHLMLMYVGSRESCLMSGG</sequence>
<keyword evidence="2" id="KW-1185">Reference proteome</keyword>
<dbReference type="Proteomes" id="UP001055879">
    <property type="component" value="Linkage Group LG01"/>
</dbReference>
<proteinExistence type="predicted"/>
<gene>
    <name evidence="1" type="ORF">L6452_00263</name>
</gene>
<comment type="caution">
    <text evidence="1">The sequence shown here is derived from an EMBL/GenBank/DDBJ whole genome shotgun (WGS) entry which is preliminary data.</text>
</comment>